<dbReference type="EMBL" id="MH607143">
    <property type="protein sequence ID" value="AXN75251.1"/>
    <property type="molecule type" value="Genomic_DNA"/>
</dbReference>
<protein>
    <recommendedName>
        <fullName evidence="1">BACK domain-containing protein</fullName>
    </recommendedName>
</protein>
<sequence>MKLDVDSAFDILDHDELVVTKECIILNIVLRWLENKRVDIVDFAKIMFAVRFNFITRSDLTEAVEK</sequence>
<organism evidence="2">
    <name type="scientific">Orthopoxvirus akhmetapox</name>
    <dbReference type="NCBI Taxonomy" id="2200830"/>
    <lineage>
        <taxon>Viruses</taxon>
        <taxon>Varidnaviria</taxon>
        <taxon>Bamfordvirae</taxon>
        <taxon>Nucleocytoviricota</taxon>
        <taxon>Pokkesviricetes</taxon>
        <taxon>Chitovirales</taxon>
        <taxon>Poxviridae</taxon>
        <taxon>Chordopoxvirinae</taxon>
        <taxon>Orthopoxvirus</taxon>
    </lineage>
</organism>
<feature type="domain" description="BACK" evidence="1">
    <location>
        <begin position="2"/>
        <end position="65"/>
    </location>
</feature>
<dbReference type="Pfam" id="PF07707">
    <property type="entry name" value="BACK"/>
    <property type="match status" value="1"/>
</dbReference>
<gene>
    <name evidence="2" type="ORF">AKMV-Vani-027</name>
</gene>
<proteinExistence type="predicted"/>
<evidence type="ECO:0000259" key="1">
    <source>
        <dbReference type="Pfam" id="PF07707"/>
    </source>
</evidence>
<dbReference type="InterPro" id="IPR011705">
    <property type="entry name" value="BACK"/>
</dbReference>
<reference evidence="2" key="2">
    <citation type="submission" date="2018-07" db="EMBL/GenBank/DDBJ databases">
        <authorList>
            <person name="Gao J."/>
            <person name="Li Y."/>
            <person name="Wang H."/>
        </authorList>
    </citation>
    <scope>NUCLEOTIDE SEQUENCE</scope>
    <source>
        <strain evidence="2">Vani_2010</strain>
    </source>
</reference>
<dbReference type="Proteomes" id="UP000317500">
    <property type="component" value="Segment"/>
</dbReference>
<reference evidence="2" key="1">
    <citation type="journal article" date="2018" name="Viruses">
        <title>Genome Sequences of Akhmeta Virus, an Early Divergent Old World Orthopoxvirus.</title>
        <authorList>
            <person name="Gao J"/>
            <person name="Gigante C"/>
            <person name="Khmaladze E"/>
            <person name="Liu P"/>
            <person name="Tang S"/>
            <person name="Wilkins K"/>
            <person name="Zhao K"/>
            <person name="Davidson W"/>
            <person name="Nakazawa Y"/>
            <person name="Maghlakelidze G"/>
            <person name="Geleishvili M"/>
            <person name="Kokhreidze M"/>
            <person name="Carroll DS"/>
            <person name="Emerson G Li.Y."/>
        </authorList>
    </citation>
    <scope>NUCLEOTIDE SEQUENCE [LARGE SCALE GENOMIC DNA]</scope>
    <source>
        <strain evidence="2">Vani_2010</strain>
    </source>
</reference>
<dbReference type="Gene3D" id="1.25.40.420">
    <property type="match status" value="1"/>
</dbReference>
<accession>A0A346FSK8</accession>
<evidence type="ECO:0000313" key="2">
    <source>
        <dbReference type="EMBL" id="AXN75251.1"/>
    </source>
</evidence>
<name>A0A346FSK8_9POXV</name>